<evidence type="ECO:0000313" key="5">
    <source>
        <dbReference type="EMBL" id="SHO66348.1"/>
    </source>
</evidence>
<keyword evidence="1 2" id="KW-0238">DNA-binding</keyword>
<keyword evidence="6" id="KW-1185">Reference proteome</keyword>
<dbReference type="PANTHER" id="PTHR30328">
    <property type="entry name" value="TRANSCRIPTIONAL REPRESSOR"/>
    <property type="match status" value="1"/>
</dbReference>
<accession>A0A1M7ZN65</accession>
<dbReference type="GO" id="GO:0003677">
    <property type="term" value="F:DNA binding"/>
    <property type="evidence" value="ECO:0007669"/>
    <property type="project" value="UniProtKB-UniRule"/>
</dbReference>
<dbReference type="PRINTS" id="PR00455">
    <property type="entry name" value="HTHTETR"/>
</dbReference>
<dbReference type="RefSeq" id="WP_073630134.1">
    <property type="nucleotide sequence ID" value="NZ_FRXO01000006.1"/>
</dbReference>
<gene>
    <name evidence="5" type="ORF">SAMN02745172_03007</name>
</gene>
<evidence type="ECO:0000259" key="4">
    <source>
        <dbReference type="PROSITE" id="PS50977"/>
    </source>
</evidence>
<evidence type="ECO:0000256" key="1">
    <source>
        <dbReference type="ARBA" id="ARBA00023125"/>
    </source>
</evidence>
<evidence type="ECO:0000256" key="2">
    <source>
        <dbReference type="PROSITE-ProRule" id="PRU00335"/>
    </source>
</evidence>
<feature type="region of interest" description="Disordered" evidence="3">
    <location>
        <begin position="1"/>
        <end position="20"/>
    </location>
</feature>
<dbReference type="PANTHER" id="PTHR30328:SF54">
    <property type="entry name" value="HTH-TYPE TRANSCRIPTIONAL REPRESSOR SCO4008"/>
    <property type="match status" value="1"/>
</dbReference>
<sequence>MTTDLALETPAKEGRTRNPDATRKRILKAAKDEFARRGLGGARIDTIAAKAKANKGMIYHYFGNKEDLFRIVLEEAYADIRNAERKLDLDKLDPEEAMTRLVEFTWKYYLANPEFLTLVNSENLHKGRHIAASESIREMHRPFVGLVQLILDRGVEAGVFRPGIDAINLNITIAAIGYYYLTNRFTGSVIFETDLTSKERLQERLAFNIDTILRLVRK</sequence>
<dbReference type="EMBL" id="FRXO01000006">
    <property type="protein sequence ID" value="SHO66348.1"/>
    <property type="molecule type" value="Genomic_DNA"/>
</dbReference>
<dbReference type="InterPro" id="IPR036271">
    <property type="entry name" value="Tet_transcr_reg_TetR-rel_C_sf"/>
</dbReference>
<dbReference type="PROSITE" id="PS50977">
    <property type="entry name" value="HTH_TETR_2"/>
    <property type="match status" value="1"/>
</dbReference>
<dbReference type="STRING" id="1123029.SAMN02745172_03007"/>
<organism evidence="5 6">
    <name type="scientific">Pseudoxanthobacter soli DSM 19599</name>
    <dbReference type="NCBI Taxonomy" id="1123029"/>
    <lineage>
        <taxon>Bacteria</taxon>
        <taxon>Pseudomonadati</taxon>
        <taxon>Pseudomonadota</taxon>
        <taxon>Alphaproteobacteria</taxon>
        <taxon>Hyphomicrobiales</taxon>
        <taxon>Segnochrobactraceae</taxon>
        <taxon>Pseudoxanthobacter</taxon>
    </lineage>
</organism>
<dbReference type="Pfam" id="PF00440">
    <property type="entry name" value="TetR_N"/>
    <property type="match status" value="1"/>
</dbReference>
<feature type="compositionally biased region" description="Basic and acidic residues" evidence="3">
    <location>
        <begin position="10"/>
        <end position="20"/>
    </location>
</feature>
<dbReference type="Gene3D" id="1.10.357.10">
    <property type="entry name" value="Tetracycline Repressor, domain 2"/>
    <property type="match status" value="1"/>
</dbReference>
<evidence type="ECO:0000313" key="6">
    <source>
        <dbReference type="Proteomes" id="UP000186406"/>
    </source>
</evidence>
<feature type="DNA-binding region" description="H-T-H motif" evidence="2">
    <location>
        <begin position="43"/>
        <end position="62"/>
    </location>
</feature>
<dbReference type="Pfam" id="PF17938">
    <property type="entry name" value="TetR_C_29"/>
    <property type="match status" value="1"/>
</dbReference>
<protein>
    <submittedName>
        <fullName evidence="5">Transcriptional regulator, TetR family</fullName>
    </submittedName>
</protein>
<dbReference type="AlphaFoldDB" id="A0A1M7ZN65"/>
<dbReference type="InterPro" id="IPR050109">
    <property type="entry name" value="HTH-type_TetR-like_transc_reg"/>
</dbReference>
<proteinExistence type="predicted"/>
<dbReference type="SUPFAM" id="SSF46689">
    <property type="entry name" value="Homeodomain-like"/>
    <property type="match status" value="1"/>
</dbReference>
<dbReference type="SUPFAM" id="SSF48498">
    <property type="entry name" value="Tetracyclin repressor-like, C-terminal domain"/>
    <property type="match status" value="1"/>
</dbReference>
<evidence type="ECO:0000256" key="3">
    <source>
        <dbReference type="SAM" id="MobiDB-lite"/>
    </source>
</evidence>
<name>A0A1M7ZN65_9HYPH</name>
<feature type="domain" description="HTH tetR-type" evidence="4">
    <location>
        <begin position="20"/>
        <end position="80"/>
    </location>
</feature>
<dbReference type="InterPro" id="IPR009057">
    <property type="entry name" value="Homeodomain-like_sf"/>
</dbReference>
<dbReference type="InterPro" id="IPR041474">
    <property type="entry name" value="NicS_C"/>
</dbReference>
<dbReference type="OrthoDB" id="2356263at2"/>
<dbReference type="Proteomes" id="UP000186406">
    <property type="component" value="Unassembled WGS sequence"/>
</dbReference>
<reference evidence="5 6" key="1">
    <citation type="submission" date="2016-12" db="EMBL/GenBank/DDBJ databases">
        <authorList>
            <person name="Song W.-J."/>
            <person name="Kurnit D.M."/>
        </authorList>
    </citation>
    <scope>NUCLEOTIDE SEQUENCE [LARGE SCALE GENOMIC DNA]</scope>
    <source>
        <strain evidence="5 6">DSM 19599</strain>
    </source>
</reference>
<dbReference type="InterPro" id="IPR001647">
    <property type="entry name" value="HTH_TetR"/>
</dbReference>